<protein>
    <submittedName>
        <fullName evidence="1">Uncharacterized protein</fullName>
    </submittedName>
</protein>
<evidence type="ECO:0000313" key="1">
    <source>
        <dbReference type="EMBL" id="AFK49611.1"/>
    </source>
</evidence>
<organism evidence="1">
    <name type="scientific">Medicago truncatula</name>
    <name type="common">Barrel medic</name>
    <name type="synonym">Medicago tribuloides</name>
    <dbReference type="NCBI Taxonomy" id="3880"/>
    <lineage>
        <taxon>Eukaryota</taxon>
        <taxon>Viridiplantae</taxon>
        <taxon>Streptophyta</taxon>
        <taxon>Embryophyta</taxon>
        <taxon>Tracheophyta</taxon>
        <taxon>Spermatophyta</taxon>
        <taxon>Magnoliopsida</taxon>
        <taxon>eudicotyledons</taxon>
        <taxon>Gunneridae</taxon>
        <taxon>Pentapetalae</taxon>
        <taxon>rosids</taxon>
        <taxon>fabids</taxon>
        <taxon>Fabales</taxon>
        <taxon>Fabaceae</taxon>
        <taxon>Papilionoideae</taxon>
        <taxon>50 kb inversion clade</taxon>
        <taxon>NPAAA clade</taxon>
        <taxon>Hologalegina</taxon>
        <taxon>IRL clade</taxon>
        <taxon>Trifolieae</taxon>
        <taxon>Medicago</taxon>
    </lineage>
</organism>
<dbReference type="EMBL" id="BT149817">
    <property type="protein sequence ID" value="AFK49611.1"/>
    <property type="molecule type" value="mRNA"/>
</dbReference>
<proteinExistence type="evidence at transcript level"/>
<accession>I3TAR9</accession>
<sequence>MFQTLSNVSEENLLESIQMFSPCTRCCSTSTMKCVL</sequence>
<name>I3TAR9_MEDTR</name>
<reference evidence="1" key="1">
    <citation type="submission" date="2012-05" db="EMBL/GenBank/DDBJ databases">
        <authorList>
            <person name="Krishnakumar V."/>
            <person name="Cheung F."/>
            <person name="Xiao Y."/>
            <person name="Chan A."/>
            <person name="Moskal W.A."/>
            <person name="Town C.D."/>
        </authorList>
    </citation>
    <scope>NUCLEOTIDE SEQUENCE</scope>
</reference>
<dbReference type="AlphaFoldDB" id="I3TAR9"/>